<dbReference type="InterPro" id="IPR008333">
    <property type="entry name" value="Cbr1-like_FAD-bd_dom"/>
</dbReference>
<dbReference type="GO" id="GO:0005741">
    <property type="term" value="C:mitochondrial outer membrane"/>
    <property type="evidence" value="ECO:0007669"/>
    <property type="project" value="UniProtKB-SubCell"/>
</dbReference>
<evidence type="ECO:0000256" key="7">
    <source>
        <dbReference type="ARBA" id="ARBA00022723"/>
    </source>
</evidence>
<evidence type="ECO:0000256" key="16">
    <source>
        <dbReference type="RuleBase" id="RU362121"/>
    </source>
</evidence>
<feature type="binding site" evidence="15">
    <location>
        <position position="288"/>
    </location>
    <ligand>
        <name>FAD</name>
        <dbReference type="ChEBI" id="CHEBI:57692"/>
    </ligand>
</feature>
<keyword evidence="14 16" id="KW-0472">Membrane</keyword>
<dbReference type="Gene3D" id="2.40.30.10">
    <property type="entry name" value="Translation factors"/>
    <property type="match status" value="1"/>
</dbReference>
<reference evidence="19 20" key="1">
    <citation type="journal article" date="2019" name="Mol. Biol. Evol.">
        <title>Blast fungal genomes show frequent chromosomal changes, gene gains and losses, and effector gene turnover.</title>
        <authorList>
            <person name="Gomez Luciano L.B."/>
            <person name="Jason Tsai I."/>
            <person name="Chuma I."/>
            <person name="Tosa Y."/>
            <person name="Chen Y.H."/>
            <person name="Li J.Y."/>
            <person name="Li M.Y."/>
            <person name="Jade Lu M.Y."/>
            <person name="Nakayashiki H."/>
            <person name="Li W.H."/>
        </authorList>
    </citation>
    <scope>NUCLEOTIDE SEQUENCE [LARGE SCALE GENOMIC DNA]</scope>
    <source>
        <strain evidence="19">MZ5-1-6</strain>
    </source>
</reference>
<keyword evidence="4 16" id="KW-0349">Heme</keyword>
<dbReference type="InterPro" id="IPR001199">
    <property type="entry name" value="Cyt_B5-like_heme/steroid-bd"/>
</dbReference>
<evidence type="ECO:0000256" key="6">
    <source>
        <dbReference type="ARBA" id="ARBA00022692"/>
    </source>
</evidence>
<dbReference type="GO" id="GO:0005783">
    <property type="term" value="C:endoplasmic reticulum"/>
    <property type="evidence" value="ECO:0007669"/>
    <property type="project" value="TreeGrafter"/>
</dbReference>
<keyword evidence="13" id="KW-0520">NAD</keyword>
<comment type="similarity">
    <text evidence="16">Belongs to the cytochrome b5 family.</text>
</comment>
<dbReference type="EMBL" id="CP034209">
    <property type="protein sequence ID" value="QBZ65182.1"/>
    <property type="molecule type" value="Genomic_DNA"/>
</dbReference>
<evidence type="ECO:0000256" key="3">
    <source>
        <dbReference type="ARBA" id="ARBA00006105"/>
    </source>
</evidence>
<evidence type="ECO:0000256" key="1">
    <source>
        <dbReference type="ARBA" id="ARBA00001974"/>
    </source>
</evidence>
<evidence type="ECO:0000313" key="19">
    <source>
        <dbReference type="EMBL" id="QBZ65182.1"/>
    </source>
</evidence>
<proteinExistence type="inferred from homology"/>
<evidence type="ECO:0000313" key="20">
    <source>
        <dbReference type="Proteomes" id="UP000294847"/>
    </source>
</evidence>
<dbReference type="InterPro" id="IPR001709">
    <property type="entry name" value="Flavoprot_Pyr_Nucl_cyt_Rdtase"/>
</dbReference>
<dbReference type="PROSITE" id="PS00191">
    <property type="entry name" value="CYTOCHROME_B5_1"/>
    <property type="match status" value="1"/>
</dbReference>
<dbReference type="Pfam" id="PF00173">
    <property type="entry name" value="Cyt-b5"/>
    <property type="match status" value="1"/>
</dbReference>
<dbReference type="SUPFAM" id="SSF55856">
    <property type="entry name" value="Cytochrome b5-like heme/steroid binding domain"/>
    <property type="match status" value="1"/>
</dbReference>
<sequence length="480" mass="51608">MAAAAADQAAEYSLKDVASHKSANDAWMVIHGQVYDVTKYIHDHPGGAEVLVEAAGADASEAFDSAGHSEDAFEIMAEYRVGKAKGGSTKKPAAKVVRIASVPPPAPSGASSATTSPKKIAAAASLVTLGAVALYGATGVVSRLDDRHFVSQLIRQLTRYFPHLKLTSTERRGGLGFIQGFALAAGLVAVAGTVAMRRFSKLLSFGNGLTQFPPHMKASTLPKPDPLLQRGWLDPVHWQSLPLEKKELLAPGVYRLTFTLPTPTTVLGLPTGQHVSIRAEIDGKNVSRSYTPVSNNSDLGVLVLVIRCYPDGLLTGRYLANLEVGDEVQFRGPKGAMRYHRNSCKRIGMLAGGTGITPMFQLIRAICEDRWDTTEVSLVYACRNEGDILLRKELEAFARKYPQNLKVHYLLDEAPADWKYGVGHVTAEIIAERFPTPAPGAKIMICGPPGMVGAAKKMLAGLGFEQPGAISKMDDRVFCF</sequence>
<evidence type="ECO:0000256" key="2">
    <source>
        <dbReference type="ARBA" id="ARBA00004572"/>
    </source>
</evidence>
<dbReference type="CDD" id="cd06183">
    <property type="entry name" value="cyt_b5_reduct_like"/>
    <property type="match status" value="1"/>
</dbReference>
<feature type="binding site" evidence="15">
    <location>
        <position position="305"/>
    </location>
    <ligand>
        <name>FAD</name>
        <dbReference type="ChEBI" id="CHEBI:57692"/>
    </ligand>
</feature>
<organism evidence="19 20">
    <name type="scientific">Pyricularia oryzae</name>
    <name type="common">Rice blast fungus</name>
    <name type="synonym">Magnaporthe oryzae</name>
    <dbReference type="NCBI Taxonomy" id="318829"/>
    <lineage>
        <taxon>Eukaryota</taxon>
        <taxon>Fungi</taxon>
        <taxon>Dikarya</taxon>
        <taxon>Ascomycota</taxon>
        <taxon>Pezizomycotina</taxon>
        <taxon>Sordariomycetes</taxon>
        <taxon>Sordariomycetidae</taxon>
        <taxon>Magnaporthales</taxon>
        <taxon>Pyriculariaceae</taxon>
        <taxon>Pyricularia</taxon>
    </lineage>
</organism>
<dbReference type="Proteomes" id="UP000294847">
    <property type="component" value="Chromosome 6"/>
</dbReference>
<dbReference type="InterPro" id="IPR017927">
    <property type="entry name" value="FAD-bd_FR_type"/>
</dbReference>
<dbReference type="InterPro" id="IPR039261">
    <property type="entry name" value="FNR_nucleotide-bd"/>
</dbReference>
<dbReference type="Gene3D" id="3.40.50.80">
    <property type="entry name" value="Nucleotide-binding domain of ferredoxin-NADP reductase (FNR) module"/>
    <property type="match status" value="1"/>
</dbReference>
<evidence type="ECO:0000256" key="9">
    <source>
        <dbReference type="ARBA" id="ARBA00022827"/>
    </source>
</evidence>
<accession>A0A4P7NSA7</accession>
<keyword evidence="5 15" id="KW-0285">Flavoprotein</keyword>
<feature type="domain" description="FAD-binding FR-type" evidence="18">
    <location>
        <begin position="236"/>
        <end position="340"/>
    </location>
</feature>
<dbReference type="Pfam" id="PF00175">
    <property type="entry name" value="NAD_binding_1"/>
    <property type="match status" value="1"/>
</dbReference>
<evidence type="ECO:0000256" key="12">
    <source>
        <dbReference type="ARBA" id="ARBA00023004"/>
    </source>
</evidence>
<feature type="binding site" evidence="15">
    <location>
        <position position="290"/>
    </location>
    <ligand>
        <name>FAD</name>
        <dbReference type="ChEBI" id="CHEBI:57692"/>
    </ligand>
</feature>
<comment type="similarity">
    <text evidence="3">Belongs to the flavoprotein pyridine nucleotide cytochrome reductase family.</text>
</comment>
<keyword evidence="9 15" id="KW-0274">FAD</keyword>
<dbReference type="FunFam" id="3.40.50.80:FF:000019">
    <property type="entry name" value="NADH-cytochrome b5 reductase"/>
    <property type="match status" value="1"/>
</dbReference>
<evidence type="ECO:0000256" key="15">
    <source>
        <dbReference type="PIRSR" id="PIRSR601834-1"/>
    </source>
</evidence>
<dbReference type="Pfam" id="PF00970">
    <property type="entry name" value="FAD_binding_6"/>
    <property type="match status" value="1"/>
</dbReference>
<evidence type="ECO:0000256" key="10">
    <source>
        <dbReference type="ARBA" id="ARBA00022989"/>
    </source>
</evidence>
<feature type="transmembrane region" description="Helical" evidence="16">
    <location>
        <begin position="174"/>
        <end position="195"/>
    </location>
</feature>
<dbReference type="GO" id="GO:0020037">
    <property type="term" value="F:heme binding"/>
    <property type="evidence" value="ECO:0007669"/>
    <property type="project" value="UniProtKB-UniRule"/>
</dbReference>
<evidence type="ECO:0000256" key="11">
    <source>
        <dbReference type="ARBA" id="ARBA00023002"/>
    </source>
</evidence>
<dbReference type="PANTHER" id="PTHR19370:SF178">
    <property type="entry name" value="CYTOCHROME-B5 REDUCTASE"/>
    <property type="match status" value="1"/>
</dbReference>
<evidence type="ECO:0000256" key="8">
    <source>
        <dbReference type="ARBA" id="ARBA00022787"/>
    </source>
</evidence>
<dbReference type="SMART" id="SM01117">
    <property type="entry name" value="Cyt-b5"/>
    <property type="match status" value="1"/>
</dbReference>
<evidence type="ECO:0000256" key="4">
    <source>
        <dbReference type="ARBA" id="ARBA00022617"/>
    </source>
</evidence>
<name>A0A4P7NSA7_PYROR</name>
<dbReference type="FunFam" id="3.10.120.10:FF:000002">
    <property type="entry name" value="Cytochrome b5 type B"/>
    <property type="match status" value="1"/>
</dbReference>
<keyword evidence="8" id="KW-0496">Mitochondrion</keyword>
<dbReference type="PRINTS" id="PR00406">
    <property type="entry name" value="CYTB5RDTASE"/>
</dbReference>
<evidence type="ECO:0000259" key="18">
    <source>
        <dbReference type="PROSITE" id="PS51384"/>
    </source>
</evidence>
<dbReference type="InterPro" id="IPR001834">
    <property type="entry name" value="CBR-like"/>
</dbReference>
<dbReference type="InterPro" id="IPR036400">
    <property type="entry name" value="Cyt_B5-like_heme/steroid_sf"/>
</dbReference>
<evidence type="ECO:0000256" key="13">
    <source>
        <dbReference type="ARBA" id="ARBA00023027"/>
    </source>
</evidence>
<dbReference type="PROSITE" id="PS50255">
    <property type="entry name" value="CYTOCHROME_B5_2"/>
    <property type="match status" value="1"/>
</dbReference>
<dbReference type="GO" id="GO:0046872">
    <property type="term" value="F:metal ion binding"/>
    <property type="evidence" value="ECO:0007669"/>
    <property type="project" value="UniProtKB-UniRule"/>
</dbReference>
<evidence type="ECO:0000256" key="14">
    <source>
        <dbReference type="ARBA" id="ARBA00023136"/>
    </source>
</evidence>
<evidence type="ECO:0000256" key="5">
    <source>
        <dbReference type="ARBA" id="ARBA00022630"/>
    </source>
</evidence>
<dbReference type="SUPFAM" id="SSF63380">
    <property type="entry name" value="Riboflavin synthase domain-like"/>
    <property type="match status" value="1"/>
</dbReference>
<dbReference type="AlphaFoldDB" id="A0A4P7NSA7"/>
<dbReference type="PANTHER" id="PTHR19370">
    <property type="entry name" value="NADH-CYTOCHROME B5 REDUCTASE"/>
    <property type="match status" value="1"/>
</dbReference>
<comment type="caution">
    <text evidence="16">Lacks conserved residue(s) required for the propagation of feature annotation.</text>
</comment>
<comment type="cofactor">
    <cofactor evidence="1 15">
        <name>FAD</name>
        <dbReference type="ChEBI" id="CHEBI:57692"/>
    </cofactor>
</comment>
<keyword evidence="7 16" id="KW-0479">Metal-binding</keyword>
<feature type="domain" description="Cytochrome b5 heme-binding" evidence="17">
    <location>
        <begin position="9"/>
        <end position="85"/>
    </location>
</feature>
<gene>
    <name evidence="19" type="ORF">PoMZ_06888</name>
</gene>
<keyword evidence="12 16" id="KW-0408">Iron</keyword>
<feature type="binding site" evidence="15">
    <location>
        <position position="357"/>
    </location>
    <ligand>
        <name>FAD</name>
        <dbReference type="ChEBI" id="CHEBI:57692"/>
    </ligand>
</feature>
<comment type="subcellular location">
    <subcellularLocation>
        <location evidence="2">Mitochondrion outer membrane</location>
        <topology evidence="2">Single-pass membrane protein</topology>
    </subcellularLocation>
</comment>
<keyword evidence="8" id="KW-1000">Mitochondrion outer membrane</keyword>
<keyword evidence="11" id="KW-0560">Oxidoreductase</keyword>
<dbReference type="GO" id="GO:0016491">
    <property type="term" value="F:oxidoreductase activity"/>
    <property type="evidence" value="ECO:0007669"/>
    <property type="project" value="UniProtKB-KW"/>
</dbReference>
<keyword evidence="6 16" id="KW-0812">Transmembrane</keyword>
<dbReference type="SUPFAM" id="SSF52343">
    <property type="entry name" value="Ferredoxin reductase-like, C-terminal NADP-linked domain"/>
    <property type="match status" value="1"/>
</dbReference>
<dbReference type="PRINTS" id="PR00371">
    <property type="entry name" value="FPNCR"/>
</dbReference>
<dbReference type="PROSITE" id="PS51384">
    <property type="entry name" value="FAD_FR"/>
    <property type="match status" value="1"/>
</dbReference>
<dbReference type="InterPro" id="IPR018506">
    <property type="entry name" value="Cyt_B5_heme-BS"/>
</dbReference>
<evidence type="ECO:0000259" key="17">
    <source>
        <dbReference type="PROSITE" id="PS50255"/>
    </source>
</evidence>
<feature type="transmembrane region" description="Helical" evidence="16">
    <location>
        <begin position="120"/>
        <end position="141"/>
    </location>
</feature>
<keyword evidence="10 16" id="KW-1133">Transmembrane helix</keyword>
<protein>
    <submittedName>
        <fullName evidence="19">Uncharacterized protein</fullName>
    </submittedName>
</protein>
<dbReference type="InterPro" id="IPR017938">
    <property type="entry name" value="Riboflavin_synthase-like_b-brl"/>
</dbReference>
<dbReference type="Gene3D" id="3.10.120.10">
    <property type="entry name" value="Cytochrome b5-like heme/steroid binding domain"/>
    <property type="match status" value="1"/>
</dbReference>
<dbReference type="InterPro" id="IPR001433">
    <property type="entry name" value="OxRdtase_FAD/NAD-bd"/>
</dbReference>
<dbReference type="PRINTS" id="PR00363">
    <property type="entry name" value="CYTOCHROMEB5"/>
</dbReference>